<name>A0A9W6ZBS5_9STRA</name>
<dbReference type="PANTHER" id="PTHR47447:SF17">
    <property type="entry name" value="OS12G0638900 PROTEIN"/>
    <property type="match status" value="1"/>
</dbReference>
<evidence type="ECO:0008006" key="5">
    <source>
        <dbReference type="Google" id="ProtNLM"/>
    </source>
</evidence>
<evidence type="ECO:0000256" key="2">
    <source>
        <dbReference type="PROSITE-ProRule" id="PRU00708"/>
    </source>
</evidence>
<reference evidence="4" key="1">
    <citation type="journal article" date="2023" name="Commun. Biol.">
        <title>Genome analysis of Parmales, the sister group of diatoms, reveals the evolutionary specialization of diatoms from phago-mixotrophs to photoautotrophs.</title>
        <authorList>
            <person name="Ban H."/>
            <person name="Sato S."/>
            <person name="Yoshikawa S."/>
            <person name="Yamada K."/>
            <person name="Nakamura Y."/>
            <person name="Ichinomiya M."/>
            <person name="Sato N."/>
            <person name="Blanc-Mathieu R."/>
            <person name="Endo H."/>
            <person name="Kuwata A."/>
            <person name="Ogata H."/>
        </authorList>
    </citation>
    <scope>NUCLEOTIDE SEQUENCE [LARGE SCALE GENOMIC DNA]</scope>
</reference>
<dbReference type="NCBIfam" id="TIGR00756">
    <property type="entry name" value="PPR"/>
    <property type="match status" value="1"/>
</dbReference>
<keyword evidence="1" id="KW-0677">Repeat</keyword>
<gene>
    <name evidence="3" type="ORF">TL16_g00283</name>
</gene>
<proteinExistence type="predicted"/>
<feature type="repeat" description="PPR" evidence="2">
    <location>
        <begin position="3"/>
        <end position="37"/>
    </location>
</feature>
<dbReference type="Proteomes" id="UP001162640">
    <property type="component" value="Unassembled WGS sequence"/>
</dbReference>
<dbReference type="PROSITE" id="PS51375">
    <property type="entry name" value="PPR"/>
    <property type="match status" value="2"/>
</dbReference>
<dbReference type="InterPro" id="IPR011990">
    <property type="entry name" value="TPR-like_helical_dom_sf"/>
</dbReference>
<evidence type="ECO:0000313" key="4">
    <source>
        <dbReference type="Proteomes" id="UP001162640"/>
    </source>
</evidence>
<comment type="caution">
    <text evidence="3">The sequence shown here is derived from an EMBL/GenBank/DDBJ whole genome shotgun (WGS) entry which is preliminary data.</text>
</comment>
<sequence>MLDVKLYNTLLLAFVKNGEWQGVNNVTEAMALQQIEPDAFTYSYLMNGLLNSKKYGECLAVFESALDVNNATKSVNLFTTAITAAARTKQFDKAMGLVGKMKMEGLRPNVKTLTSLVNACTSSGRGDVALEVWKATLEKSEDVDGRAR</sequence>
<evidence type="ECO:0000256" key="1">
    <source>
        <dbReference type="ARBA" id="ARBA00022737"/>
    </source>
</evidence>
<dbReference type="Gene3D" id="1.25.40.10">
    <property type="entry name" value="Tetratricopeptide repeat domain"/>
    <property type="match status" value="2"/>
</dbReference>
<accession>A0A9W6ZBS5</accession>
<dbReference type="Pfam" id="PF13041">
    <property type="entry name" value="PPR_2"/>
    <property type="match status" value="2"/>
</dbReference>
<dbReference type="AlphaFoldDB" id="A0A9W6ZBS5"/>
<dbReference type="EMBL" id="BLQM01000004">
    <property type="protein sequence ID" value="GMH48397.1"/>
    <property type="molecule type" value="Genomic_DNA"/>
</dbReference>
<feature type="repeat" description="PPR" evidence="2">
    <location>
        <begin position="74"/>
        <end position="108"/>
    </location>
</feature>
<organism evidence="3 4">
    <name type="scientific">Triparma laevis f. inornata</name>
    <dbReference type="NCBI Taxonomy" id="1714386"/>
    <lineage>
        <taxon>Eukaryota</taxon>
        <taxon>Sar</taxon>
        <taxon>Stramenopiles</taxon>
        <taxon>Ochrophyta</taxon>
        <taxon>Bolidophyceae</taxon>
        <taxon>Parmales</taxon>
        <taxon>Triparmaceae</taxon>
        <taxon>Triparma</taxon>
    </lineage>
</organism>
<evidence type="ECO:0000313" key="3">
    <source>
        <dbReference type="EMBL" id="GMH48397.1"/>
    </source>
</evidence>
<dbReference type="InterPro" id="IPR002885">
    <property type="entry name" value="PPR_rpt"/>
</dbReference>
<protein>
    <recommendedName>
        <fullName evidence="5">Pentatricopeptide repeat-containing protein</fullName>
    </recommendedName>
</protein>
<dbReference type="PANTHER" id="PTHR47447">
    <property type="entry name" value="OS03G0856100 PROTEIN"/>
    <property type="match status" value="1"/>
</dbReference>